<sequence>MKTFFRSLKRQDGFTLVELMVVVAIIGLLSAVAIPNFRKYQAKAKMSEAKLQLSSVYTAETAFFSDFNIYHNCLAYMGYNPHREMLNRYYAVGFKITAAINANAHAAAVNSGLLATSCPANNGTVQAPAAANDPVGATVTWYPAGKGVGNLIATSVNHLPDTPLGTQADQGTMTFTAGAGGIIDGDYTANTNNSQLTINEQKVMSVVRNGF</sequence>
<evidence type="ECO:0000256" key="1">
    <source>
        <dbReference type="ARBA" id="ARBA00005233"/>
    </source>
</evidence>
<dbReference type="PANTHER" id="PTHR30093:SF34">
    <property type="entry name" value="PREPILIN PEPTIDASE-DEPENDENT PROTEIN D"/>
    <property type="match status" value="1"/>
</dbReference>
<dbReference type="Proteomes" id="UP001324634">
    <property type="component" value="Chromosome"/>
</dbReference>
<dbReference type="RefSeq" id="WP_321396180.1">
    <property type="nucleotide sequence ID" value="NZ_CP139487.1"/>
</dbReference>
<dbReference type="Gene3D" id="3.30.700.10">
    <property type="entry name" value="Glycoprotein, Type 4 Pilin"/>
    <property type="match status" value="1"/>
</dbReference>
<protein>
    <submittedName>
        <fullName evidence="4">Prepilin-type N-terminal cleavage/methylation domain-containing protein</fullName>
    </submittedName>
</protein>
<evidence type="ECO:0000313" key="5">
    <source>
        <dbReference type="Proteomes" id="UP001324634"/>
    </source>
</evidence>
<proteinExistence type="inferred from homology"/>
<reference evidence="4 5" key="1">
    <citation type="submission" date="2023-11" db="EMBL/GenBank/DDBJ databases">
        <title>Peredibacter starrii A3.12.</title>
        <authorList>
            <person name="Mitchell R.J."/>
        </authorList>
    </citation>
    <scope>NUCLEOTIDE SEQUENCE [LARGE SCALE GENOMIC DNA]</scope>
    <source>
        <strain evidence="4 5">A3.12</strain>
    </source>
</reference>
<keyword evidence="3" id="KW-1133">Transmembrane helix</keyword>
<keyword evidence="5" id="KW-1185">Reference proteome</keyword>
<organism evidence="4 5">
    <name type="scientific">Peredibacter starrii</name>
    <dbReference type="NCBI Taxonomy" id="28202"/>
    <lineage>
        <taxon>Bacteria</taxon>
        <taxon>Pseudomonadati</taxon>
        <taxon>Bdellovibrionota</taxon>
        <taxon>Bacteriovoracia</taxon>
        <taxon>Bacteriovoracales</taxon>
        <taxon>Bacteriovoracaceae</taxon>
        <taxon>Peredibacter</taxon>
    </lineage>
</organism>
<name>A0AAX4HQM4_9BACT</name>
<dbReference type="InterPro" id="IPR045584">
    <property type="entry name" value="Pilin-like"/>
</dbReference>
<dbReference type="InterPro" id="IPR012902">
    <property type="entry name" value="N_methyl_site"/>
</dbReference>
<evidence type="ECO:0000256" key="2">
    <source>
        <dbReference type="ARBA" id="ARBA00022481"/>
    </source>
</evidence>
<keyword evidence="2" id="KW-0488">Methylation</keyword>
<accession>A0AAX4HQM4</accession>
<evidence type="ECO:0000313" key="4">
    <source>
        <dbReference type="EMBL" id="WPU65531.1"/>
    </source>
</evidence>
<dbReference type="PANTHER" id="PTHR30093">
    <property type="entry name" value="GENERAL SECRETION PATHWAY PROTEIN G"/>
    <property type="match status" value="1"/>
</dbReference>
<dbReference type="SUPFAM" id="SSF54523">
    <property type="entry name" value="Pili subunits"/>
    <property type="match status" value="1"/>
</dbReference>
<dbReference type="AlphaFoldDB" id="A0AAX4HQM4"/>
<keyword evidence="3" id="KW-0812">Transmembrane</keyword>
<evidence type="ECO:0000256" key="3">
    <source>
        <dbReference type="SAM" id="Phobius"/>
    </source>
</evidence>
<gene>
    <name evidence="4" type="ORF">SOO65_02100</name>
</gene>
<dbReference type="KEGG" id="psti:SOO65_02100"/>
<dbReference type="EMBL" id="CP139487">
    <property type="protein sequence ID" value="WPU65531.1"/>
    <property type="molecule type" value="Genomic_DNA"/>
</dbReference>
<dbReference type="Pfam" id="PF07963">
    <property type="entry name" value="N_methyl"/>
    <property type="match status" value="1"/>
</dbReference>
<dbReference type="NCBIfam" id="TIGR02532">
    <property type="entry name" value="IV_pilin_GFxxxE"/>
    <property type="match status" value="1"/>
</dbReference>
<comment type="similarity">
    <text evidence="1">Belongs to the N-Me-Phe pilin family.</text>
</comment>
<keyword evidence="3" id="KW-0472">Membrane</keyword>
<feature type="transmembrane region" description="Helical" evidence="3">
    <location>
        <begin position="14"/>
        <end position="37"/>
    </location>
</feature>